<evidence type="ECO:0000313" key="1">
    <source>
        <dbReference type="EMBL" id="GAG77031.1"/>
    </source>
</evidence>
<sequence>MEENKKKIYMTQAISDEILDKLSLKNRYSFLNTNLTAILEPK</sequence>
<accession>X1BY09</accession>
<reference evidence="1" key="1">
    <citation type="journal article" date="2014" name="Front. Microbiol.">
        <title>High frequency of phylogenetically diverse reductive dehalogenase-homologous genes in deep subseafloor sedimentary metagenomes.</title>
        <authorList>
            <person name="Kawai M."/>
            <person name="Futagami T."/>
            <person name="Toyoda A."/>
            <person name="Takaki Y."/>
            <person name="Nishi S."/>
            <person name="Hori S."/>
            <person name="Arai W."/>
            <person name="Tsubouchi T."/>
            <person name="Morono Y."/>
            <person name="Uchiyama I."/>
            <person name="Ito T."/>
            <person name="Fujiyama A."/>
            <person name="Inagaki F."/>
            <person name="Takami H."/>
        </authorList>
    </citation>
    <scope>NUCLEOTIDE SEQUENCE</scope>
    <source>
        <strain evidence="1">Expedition CK06-06</strain>
    </source>
</reference>
<proteinExistence type="predicted"/>
<organism evidence="1">
    <name type="scientific">marine sediment metagenome</name>
    <dbReference type="NCBI Taxonomy" id="412755"/>
    <lineage>
        <taxon>unclassified sequences</taxon>
        <taxon>metagenomes</taxon>
        <taxon>ecological metagenomes</taxon>
    </lineage>
</organism>
<comment type="caution">
    <text evidence="1">The sequence shown here is derived from an EMBL/GenBank/DDBJ whole genome shotgun (WGS) entry which is preliminary data.</text>
</comment>
<gene>
    <name evidence="1" type="ORF">S01H4_33101</name>
</gene>
<name>X1BY09_9ZZZZ</name>
<protein>
    <submittedName>
        <fullName evidence="1">Uncharacterized protein</fullName>
    </submittedName>
</protein>
<feature type="non-terminal residue" evidence="1">
    <location>
        <position position="42"/>
    </location>
</feature>
<dbReference type="EMBL" id="BART01017374">
    <property type="protein sequence ID" value="GAG77031.1"/>
    <property type="molecule type" value="Genomic_DNA"/>
</dbReference>
<dbReference type="AlphaFoldDB" id="X1BY09"/>